<reference evidence="2" key="1">
    <citation type="journal article" date="2013" name="J. Plant Res.">
        <title>Effect of fungi and light on seed germination of three Opuntia species from semiarid lands of central Mexico.</title>
        <authorList>
            <person name="Delgado-Sanchez P."/>
            <person name="Jimenez-Bremont J.F."/>
            <person name="Guerrero-Gonzalez Mde L."/>
            <person name="Flores J."/>
        </authorList>
    </citation>
    <scope>NUCLEOTIDE SEQUENCE</scope>
    <source>
        <tissue evidence="2">Cladode</tissue>
    </source>
</reference>
<evidence type="ECO:0000256" key="1">
    <source>
        <dbReference type="SAM" id="Phobius"/>
    </source>
</evidence>
<sequence>MVARETNDIKFGFGALWSIDFVLQALCSFEELSRNLYIAIIQAYEGILSVSVPENVTADVAGNPNLASNILQVRHYSLPMISTVFCILVTALFVATCLVAALLTISTASLQSAGAFIRSSASLTSNPTKNLFRIACYIQVFAFSRWLAVTLPVEYYEFTRCIEWIVPYFNLPCESNHVQPALFSPNASTSSHSSITGTVGSYYVETVQFDKGNSNKAGVVYGAPLTA</sequence>
<accession>A0A7C9AF75</accession>
<evidence type="ECO:0000313" key="2">
    <source>
        <dbReference type="EMBL" id="MBA4665736.1"/>
    </source>
</evidence>
<reference evidence="2" key="2">
    <citation type="submission" date="2020-07" db="EMBL/GenBank/DDBJ databases">
        <authorList>
            <person name="Vera ALvarez R."/>
            <person name="Arias-Moreno D.M."/>
            <person name="Jimenez-Jacinto V."/>
            <person name="Jimenez-Bremont J.F."/>
            <person name="Swaminathan K."/>
            <person name="Moose S.P."/>
            <person name="Guerrero-Gonzalez M.L."/>
            <person name="Marino-Ramirez L."/>
            <person name="Landsman D."/>
            <person name="Rodriguez-Kessler M."/>
            <person name="Delgado-Sanchez P."/>
        </authorList>
    </citation>
    <scope>NUCLEOTIDE SEQUENCE</scope>
    <source>
        <tissue evidence="2">Cladode</tissue>
    </source>
</reference>
<dbReference type="AlphaFoldDB" id="A0A7C9AF75"/>
<dbReference type="PANTHER" id="PTHR34677">
    <property type="match status" value="1"/>
</dbReference>
<proteinExistence type="predicted"/>
<keyword evidence="1" id="KW-0812">Transmembrane</keyword>
<protein>
    <submittedName>
        <fullName evidence="2">Uncharacterized protein</fullName>
    </submittedName>
</protein>
<feature type="transmembrane region" description="Helical" evidence="1">
    <location>
        <begin position="78"/>
        <end position="103"/>
    </location>
</feature>
<keyword evidence="1" id="KW-1133">Transmembrane helix</keyword>
<dbReference type="PANTHER" id="PTHR34677:SF1">
    <property type="entry name" value="TRANSMEMBRANE PROTEIN"/>
    <property type="match status" value="1"/>
</dbReference>
<keyword evidence="1" id="KW-0472">Membrane</keyword>
<name>A0A7C9AF75_OPUST</name>
<organism evidence="2">
    <name type="scientific">Opuntia streptacantha</name>
    <name type="common">Prickly pear cactus</name>
    <name type="synonym">Opuntia cardona</name>
    <dbReference type="NCBI Taxonomy" id="393608"/>
    <lineage>
        <taxon>Eukaryota</taxon>
        <taxon>Viridiplantae</taxon>
        <taxon>Streptophyta</taxon>
        <taxon>Embryophyta</taxon>
        <taxon>Tracheophyta</taxon>
        <taxon>Spermatophyta</taxon>
        <taxon>Magnoliopsida</taxon>
        <taxon>eudicotyledons</taxon>
        <taxon>Gunneridae</taxon>
        <taxon>Pentapetalae</taxon>
        <taxon>Caryophyllales</taxon>
        <taxon>Cactineae</taxon>
        <taxon>Cactaceae</taxon>
        <taxon>Opuntioideae</taxon>
        <taxon>Opuntia</taxon>
    </lineage>
</organism>
<dbReference type="EMBL" id="GISG01228180">
    <property type="protein sequence ID" value="MBA4665736.1"/>
    <property type="molecule type" value="Transcribed_RNA"/>
</dbReference>